<accession>A0A0H2YNE2</accession>
<proteinExistence type="predicted"/>
<dbReference type="Proteomes" id="UP000001823">
    <property type="component" value="Chromosome"/>
</dbReference>
<protein>
    <submittedName>
        <fullName evidence="1">Uncharacterized protein</fullName>
    </submittedName>
</protein>
<gene>
    <name evidence="1" type="ordered locus">CPF_1730</name>
</gene>
<reference evidence="1 2" key="1">
    <citation type="journal article" date="2006" name="Genome Res.">
        <title>Skewed genomic variability in strains of the toxigenic bacterial pathogen, Clostridium perfringens.</title>
        <authorList>
            <person name="Myers G.S."/>
            <person name="Rasko D.A."/>
            <person name="Cheung J.K."/>
            <person name="Ravel J."/>
            <person name="Seshadri R."/>
            <person name="Deboy R.T."/>
            <person name="Ren Q."/>
            <person name="Varga J."/>
            <person name="Awad M.M."/>
            <person name="Brinkac L.M."/>
            <person name="Daugherty S.C."/>
            <person name="Haft D.H."/>
            <person name="Dodson R.J."/>
            <person name="Madupu R."/>
            <person name="Nelson W.C."/>
            <person name="Rosovitz M.J."/>
            <person name="Sullivan S.A."/>
            <person name="Khouri H."/>
            <person name="Dimitrov G.I."/>
            <person name="Watkins K.L."/>
            <person name="Mulligan S."/>
            <person name="Benton J."/>
            <person name="Radune D."/>
            <person name="Fisher D.J."/>
            <person name="Atkins H.S."/>
            <person name="Hiscox T."/>
            <person name="Jost B.H."/>
            <person name="Billington S.J."/>
            <person name="Songer J.G."/>
            <person name="McClane B.A."/>
            <person name="Titball R.W."/>
            <person name="Rood J.I."/>
            <person name="Melville S.B."/>
            <person name="Paulsen I.T."/>
        </authorList>
    </citation>
    <scope>NUCLEOTIDE SEQUENCE [LARGE SCALE GENOMIC DNA]</scope>
    <source>
        <strain evidence="2">ATCC 13124 / DSM 756 / JCM 1290 / NCIMB 6125 / NCTC 8237 / S 107 / Type A</strain>
    </source>
</reference>
<dbReference type="EMBL" id="CP000246">
    <property type="protein sequence ID" value="ABG82381.1"/>
    <property type="molecule type" value="Genomic_DNA"/>
</dbReference>
<dbReference type="eggNOG" id="ENOG502ZCFA">
    <property type="taxonomic scope" value="Bacteria"/>
</dbReference>
<evidence type="ECO:0000313" key="1">
    <source>
        <dbReference type="EMBL" id="ABG82381.1"/>
    </source>
</evidence>
<evidence type="ECO:0000313" key="2">
    <source>
        <dbReference type="Proteomes" id="UP000001823"/>
    </source>
</evidence>
<sequence length="211" mass="25001">MSLFLGKIHFWLFDKIKWFENLEEEVLKIAKERNMPVEEWVSYANLNFGEKTPNKPLDEIIDESNIHGWLEGRINSAESRCAYYITNMLKEDKGVKKELIELYENHGKINADECKGKIDRENILEVYNSLNDYILDGMPCDRINEILENSPEKIVWHMSRDLHERFWESVGGDVNEFHDLRNSWIKAFVEEINPQLELVIYENGHKSIVRK</sequence>
<dbReference type="AlphaFoldDB" id="A0A0H2YNE2"/>
<dbReference type="PaxDb" id="195103-CPF_1730"/>
<dbReference type="GeneID" id="93001984"/>
<dbReference type="RefSeq" id="WP_011590857.1">
    <property type="nucleotide sequence ID" value="NC_008261.1"/>
</dbReference>
<keyword evidence="2" id="KW-1185">Reference proteome</keyword>
<dbReference type="HOGENOM" id="CLU_111455_0_0_9"/>
<name>A0A0H2YNE2_CLOP1</name>
<organism evidence="1 2">
    <name type="scientific">Clostridium perfringens (strain ATCC 13124 / DSM 756 / JCM 1290 / NCIMB 6125 / NCTC 8237 / Type A)</name>
    <dbReference type="NCBI Taxonomy" id="195103"/>
    <lineage>
        <taxon>Bacteria</taxon>
        <taxon>Bacillati</taxon>
        <taxon>Bacillota</taxon>
        <taxon>Clostridia</taxon>
        <taxon>Eubacteriales</taxon>
        <taxon>Clostridiaceae</taxon>
        <taxon>Clostridium</taxon>
    </lineage>
</organism>
<dbReference type="KEGG" id="cpf:CPF_1730"/>
<dbReference type="STRING" id="195103.CPF_1730"/>